<feature type="domain" description="Mechanosensitive ion channel MscS" evidence="8">
    <location>
        <begin position="107"/>
        <end position="173"/>
    </location>
</feature>
<reference evidence="10" key="1">
    <citation type="submission" date="2021-06" db="EMBL/GenBank/DDBJ databases">
        <title>Halomicroarcula sp. F24A a new haloarchaeum isolated from saline soil.</title>
        <authorList>
            <person name="Duran-Viseras A."/>
            <person name="Sanchez-Porro C."/>
            <person name="Ventosa A."/>
        </authorList>
    </citation>
    <scope>NUCLEOTIDE SEQUENCE</scope>
    <source>
        <strain evidence="10">F24A</strain>
    </source>
</reference>
<dbReference type="EMBL" id="RKLQ01000002">
    <property type="protein sequence ID" value="MBX0304676.1"/>
    <property type="molecule type" value="Genomic_DNA"/>
</dbReference>
<comment type="similarity">
    <text evidence="2">Belongs to the MscS (TC 1.A.23) family.</text>
</comment>
<feature type="domain" description="Mechanosensitive ion channel MscS C-terminal" evidence="9">
    <location>
        <begin position="181"/>
        <end position="264"/>
    </location>
</feature>
<comment type="caution">
    <text evidence="10">The sequence shown here is derived from an EMBL/GenBank/DDBJ whole genome shotgun (WGS) entry which is preliminary data.</text>
</comment>
<dbReference type="Gene3D" id="2.30.30.60">
    <property type="match status" value="1"/>
</dbReference>
<proteinExistence type="inferred from homology"/>
<dbReference type="InterPro" id="IPR006685">
    <property type="entry name" value="MscS_channel_2nd"/>
</dbReference>
<dbReference type="InterPro" id="IPR049278">
    <property type="entry name" value="MS_channel_C"/>
</dbReference>
<evidence type="ECO:0000259" key="9">
    <source>
        <dbReference type="Pfam" id="PF21082"/>
    </source>
</evidence>
<dbReference type="Gene3D" id="1.10.287.1260">
    <property type="match status" value="1"/>
</dbReference>
<dbReference type="Pfam" id="PF00924">
    <property type="entry name" value="MS_channel_2nd"/>
    <property type="match status" value="1"/>
</dbReference>
<dbReference type="GO" id="GO:0005886">
    <property type="term" value="C:plasma membrane"/>
    <property type="evidence" value="ECO:0007669"/>
    <property type="project" value="UniProtKB-SubCell"/>
</dbReference>
<dbReference type="GO" id="GO:0008381">
    <property type="term" value="F:mechanosensitive monoatomic ion channel activity"/>
    <property type="evidence" value="ECO:0007669"/>
    <property type="project" value="InterPro"/>
</dbReference>
<keyword evidence="11" id="KW-1185">Reference proteome</keyword>
<dbReference type="InterPro" id="IPR045275">
    <property type="entry name" value="MscS_archaea/bacteria_type"/>
</dbReference>
<evidence type="ECO:0000256" key="6">
    <source>
        <dbReference type="ARBA" id="ARBA00023136"/>
    </source>
</evidence>
<protein>
    <submittedName>
        <fullName evidence="10">Mechanosensitive ion channel family protein</fullName>
    </submittedName>
</protein>
<sequence>MSRMAQVATEASVTDGPSLDPGTVVSALLVLVVAYATGRVLSAGLTAVADRLAQHRFRVTLLIPLLKFTVYGTALYIIVTTLFELTSAQLVAFSGLLGAAIGLGLKDLLADIVGGLILVVEQPYQVGDKVAIGDHYGEITDIGLRSTQLMTPNDTVVVVPNFTFLNDAVANANDSAAEMLVVVEFYIDVDADADRARDIVEDALLTSPYVRVSPEHRYTVLVGDDHYYRTLTGKAYVTDLRNEYPFKTDVTERVLDAFAREGIESPKVPAGGGQELPGE</sequence>
<feature type="transmembrane region" description="Helical" evidence="7">
    <location>
        <begin position="24"/>
        <end position="49"/>
    </location>
</feature>
<evidence type="ECO:0000259" key="8">
    <source>
        <dbReference type="Pfam" id="PF00924"/>
    </source>
</evidence>
<evidence type="ECO:0000256" key="4">
    <source>
        <dbReference type="ARBA" id="ARBA00022692"/>
    </source>
</evidence>
<evidence type="ECO:0000313" key="11">
    <source>
        <dbReference type="Proteomes" id="UP000783863"/>
    </source>
</evidence>
<feature type="transmembrane region" description="Helical" evidence="7">
    <location>
        <begin position="61"/>
        <end position="79"/>
    </location>
</feature>
<dbReference type="InterPro" id="IPR023408">
    <property type="entry name" value="MscS_beta-dom_sf"/>
</dbReference>
<name>A0A8J8C8Q9_9EURY</name>
<dbReference type="PANTHER" id="PTHR30221:SF1">
    <property type="entry name" value="SMALL-CONDUCTANCE MECHANOSENSITIVE CHANNEL"/>
    <property type="match status" value="1"/>
</dbReference>
<accession>A0A8J8C8Q9</accession>
<keyword evidence="5 7" id="KW-1133">Transmembrane helix</keyword>
<keyword evidence="3" id="KW-1003">Cell membrane</keyword>
<keyword evidence="6 7" id="KW-0472">Membrane</keyword>
<dbReference type="PANTHER" id="PTHR30221">
    <property type="entry name" value="SMALL-CONDUCTANCE MECHANOSENSITIVE CHANNEL"/>
    <property type="match status" value="1"/>
</dbReference>
<organism evidence="10 11">
    <name type="scientific">Haloarcula salinisoli</name>
    <dbReference type="NCBI Taxonomy" id="2487746"/>
    <lineage>
        <taxon>Archaea</taxon>
        <taxon>Methanobacteriati</taxon>
        <taxon>Methanobacteriota</taxon>
        <taxon>Stenosarchaea group</taxon>
        <taxon>Halobacteria</taxon>
        <taxon>Halobacteriales</taxon>
        <taxon>Haloarculaceae</taxon>
        <taxon>Haloarcula</taxon>
    </lineage>
</organism>
<evidence type="ECO:0000313" key="10">
    <source>
        <dbReference type="EMBL" id="MBX0304676.1"/>
    </source>
</evidence>
<dbReference type="AlphaFoldDB" id="A0A8J8C8Q9"/>
<dbReference type="SUPFAM" id="SSF82689">
    <property type="entry name" value="Mechanosensitive channel protein MscS (YggB), C-terminal domain"/>
    <property type="match status" value="1"/>
</dbReference>
<evidence type="ECO:0000256" key="2">
    <source>
        <dbReference type="ARBA" id="ARBA00008017"/>
    </source>
</evidence>
<evidence type="ECO:0000256" key="3">
    <source>
        <dbReference type="ARBA" id="ARBA00022475"/>
    </source>
</evidence>
<keyword evidence="4 7" id="KW-0812">Transmembrane</keyword>
<dbReference type="SUPFAM" id="SSF50182">
    <property type="entry name" value="Sm-like ribonucleoproteins"/>
    <property type="match status" value="1"/>
</dbReference>
<dbReference type="Proteomes" id="UP000783863">
    <property type="component" value="Unassembled WGS sequence"/>
</dbReference>
<evidence type="ECO:0000256" key="7">
    <source>
        <dbReference type="SAM" id="Phobius"/>
    </source>
</evidence>
<comment type="subcellular location">
    <subcellularLocation>
        <location evidence="1">Cell membrane</location>
        <topology evidence="1">Multi-pass membrane protein</topology>
    </subcellularLocation>
</comment>
<evidence type="ECO:0000256" key="5">
    <source>
        <dbReference type="ARBA" id="ARBA00022989"/>
    </source>
</evidence>
<evidence type="ECO:0000256" key="1">
    <source>
        <dbReference type="ARBA" id="ARBA00004651"/>
    </source>
</evidence>
<gene>
    <name evidence="10" type="ORF">EGD98_13450</name>
</gene>
<dbReference type="Pfam" id="PF21082">
    <property type="entry name" value="MS_channel_3rd"/>
    <property type="match status" value="1"/>
</dbReference>
<dbReference type="InterPro" id="IPR011066">
    <property type="entry name" value="MscS_channel_C_sf"/>
</dbReference>
<dbReference type="InterPro" id="IPR010920">
    <property type="entry name" value="LSM_dom_sf"/>
</dbReference>